<sequence>MKTQNELLDLIADESTPLADAWQAIQDLQTRFIERIARVAIEERADVSALVISQVMQIHKPGKAVVIDPSATLIDSAQAAHLLGVSKKSMSNYASPSTRTAYNFPIEPIRDGRRVMWDRAAIEALAAERVIA</sequence>
<accession>B2JKZ8</accession>
<name>B2JKZ8_PARP8</name>
<dbReference type="Proteomes" id="UP000001192">
    <property type="component" value="Chromosome 2"/>
</dbReference>
<dbReference type="RefSeq" id="WP_012402700.1">
    <property type="nucleotide sequence ID" value="NC_010623.1"/>
</dbReference>
<reference evidence="2" key="1">
    <citation type="journal article" date="2014" name="Stand. Genomic Sci.">
        <title>Complete genome sequence of Burkholderia phymatum STM815(T), a broad host range and efficient nitrogen-fixing symbiont of Mimosa species.</title>
        <authorList>
            <person name="Moulin L."/>
            <person name="Klonowska A."/>
            <person name="Caroline B."/>
            <person name="Booth K."/>
            <person name="Vriezen J.A."/>
            <person name="Melkonian R."/>
            <person name="James E.K."/>
            <person name="Young J.P."/>
            <person name="Bena G."/>
            <person name="Hauser L."/>
            <person name="Land M."/>
            <person name="Kyrpides N."/>
            <person name="Bruce D."/>
            <person name="Chain P."/>
            <person name="Copeland A."/>
            <person name="Pitluck S."/>
            <person name="Woyke T."/>
            <person name="Lizotte-Waniewski M."/>
            <person name="Bristow J."/>
            <person name="Riley M."/>
        </authorList>
    </citation>
    <scope>NUCLEOTIDE SEQUENCE [LARGE SCALE GENOMIC DNA]</scope>
    <source>
        <strain evidence="2">DSM 17167 / CIP 108236 / LMG 21445 / STM815</strain>
    </source>
</reference>
<keyword evidence="2" id="KW-1185">Reference proteome</keyword>
<organism evidence="1 2">
    <name type="scientific">Paraburkholderia phymatum (strain DSM 17167 / CIP 108236 / LMG 21445 / STM815)</name>
    <name type="common">Burkholderia phymatum</name>
    <dbReference type="NCBI Taxonomy" id="391038"/>
    <lineage>
        <taxon>Bacteria</taxon>
        <taxon>Pseudomonadati</taxon>
        <taxon>Pseudomonadota</taxon>
        <taxon>Betaproteobacteria</taxon>
        <taxon>Burkholderiales</taxon>
        <taxon>Burkholderiaceae</taxon>
        <taxon>Paraburkholderia</taxon>
    </lineage>
</organism>
<dbReference type="HOGENOM" id="CLU_1913139_0_0_4"/>
<protein>
    <submittedName>
        <fullName evidence="1">Uncharacterized protein</fullName>
    </submittedName>
</protein>
<dbReference type="EMBL" id="CP001044">
    <property type="protein sequence ID" value="ACC72527.1"/>
    <property type="molecule type" value="Genomic_DNA"/>
</dbReference>
<proteinExistence type="predicted"/>
<dbReference type="OrthoDB" id="7573407at2"/>
<evidence type="ECO:0000313" key="1">
    <source>
        <dbReference type="EMBL" id="ACC72527.1"/>
    </source>
</evidence>
<dbReference type="KEGG" id="bph:Bphy_3373"/>
<dbReference type="STRING" id="391038.Bphy_3373"/>
<evidence type="ECO:0000313" key="2">
    <source>
        <dbReference type="Proteomes" id="UP000001192"/>
    </source>
</evidence>
<dbReference type="AlphaFoldDB" id="B2JKZ8"/>
<gene>
    <name evidence="1" type="ordered locus">Bphy_3373</name>
</gene>